<dbReference type="RefSeq" id="WP_165094954.1">
    <property type="nucleotide sequence ID" value="NZ_CP049056.1"/>
</dbReference>
<evidence type="ECO:0000313" key="3">
    <source>
        <dbReference type="Proteomes" id="UP000503336"/>
    </source>
</evidence>
<sequence>MIAIDRRAFLKSGLSLGCAAAALPLFTPLSLAAAPGENRLVVIILRGAMDGLGVFAPYGERDWARMRPTIGAAPGAGLIDLDGRFGMDARLAALHPLWAAEELAVVHAVSTPYRDKRSHFDGQDMLESGVQAGGAPRDGWLNRAVAHIDGARTEQALAVGREAMLLTSGDAPFRVWAPGERLALRNDERELLTRLYADDPLFAHAAALAEELSALDDGEADRRVAVYAAKRLAAEARIAAFSLGGWDTHAAQKPALKRPLKQLSDSLIALRDGLGPAWSRTLVIAMTEFGRTARENGNRGTDHGTGGAAILAGGAMRGGRVYGDWPGLGESDLYNGRDLTPTGDIRRYPAWALNALFGVPKSTLETAIFPALDMDTRPAFLA</sequence>
<evidence type="ECO:0000313" key="2">
    <source>
        <dbReference type="EMBL" id="QIE54547.1"/>
    </source>
</evidence>
<dbReference type="KEGG" id="hdh:G5B40_03305"/>
<protein>
    <submittedName>
        <fullName evidence="2">DUF1501 domain-containing protein</fullName>
    </submittedName>
</protein>
<dbReference type="PANTHER" id="PTHR43737">
    <property type="entry name" value="BLL7424 PROTEIN"/>
    <property type="match status" value="1"/>
</dbReference>
<gene>
    <name evidence="2" type="ORF">G5B40_03305</name>
</gene>
<organism evidence="2 3">
    <name type="scientific">Pikeienuella piscinae</name>
    <dbReference type="NCBI Taxonomy" id="2748098"/>
    <lineage>
        <taxon>Bacteria</taxon>
        <taxon>Pseudomonadati</taxon>
        <taxon>Pseudomonadota</taxon>
        <taxon>Alphaproteobacteria</taxon>
        <taxon>Rhodobacterales</taxon>
        <taxon>Paracoccaceae</taxon>
        <taxon>Pikeienuella</taxon>
    </lineage>
</organism>
<dbReference type="Pfam" id="PF07394">
    <property type="entry name" value="DUF1501"/>
    <property type="match status" value="1"/>
</dbReference>
<keyword evidence="1" id="KW-0732">Signal</keyword>
<keyword evidence="3" id="KW-1185">Reference proteome</keyword>
<feature type="chain" id="PRO_5029501188" evidence="1">
    <location>
        <begin position="34"/>
        <end position="382"/>
    </location>
</feature>
<proteinExistence type="predicted"/>
<accession>A0A7L5BVL8</accession>
<dbReference type="EMBL" id="CP049056">
    <property type="protein sequence ID" value="QIE54547.1"/>
    <property type="molecule type" value="Genomic_DNA"/>
</dbReference>
<dbReference type="PANTHER" id="PTHR43737:SF1">
    <property type="entry name" value="DUF1501 DOMAIN-CONTAINING PROTEIN"/>
    <property type="match status" value="1"/>
</dbReference>
<evidence type="ECO:0000256" key="1">
    <source>
        <dbReference type="SAM" id="SignalP"/>
    </source>
</evidence>
<dbReference type="Proteomes" id="UP000503336">
    <property type="component" value="Chromosome"/>
</dbReference>
<dbReference type="InterPro" id="IPR006311">
    <property type="entry name" value="TAT_signal"/>
</dbReference>
<dbReference type="AlphaFoldDB" id="A0A7L5BVL8"/>
<dbReference type="InterPro" id="IPR010869">
    <property type="entry name" value="DUF1501"/>
</dbReference>
<name>A0A7L5BVL8_9RHOB</name>
<feature type="signal peptide" evidence="1">
    <location>
        <begin position="1"/>
        <end position="33"/>
    </location>
</feature>
<dbReference type="PROSITE" id="PS51318">
    <property type="entry name" value="TAT"/>
    <property type="match status" value="1"/>
</dbReference>
<reference evidence="2 3" key="1">
    <citation type="submission" date="2020-02" db="EMBL/GenBank/DDBJ databases">
        <title>complete genome sequence of Rhodobacteraceae bacterium.</title>
        <authorList>
            <person name="Park J."/>
            <person name="Kim Y.-S."/>
            <person name="Kim K.-H."/>
        </authorList>
    </citation>
    <scope>NUCLEOTIDE SEQUENCE [LARGE SCALE GENOMIC DNA]</scope>
    <source>
        <strain evidence="2 3">RR4-56</strain>
    </source>
</reference>